<dbReference type="SUPFAM" id="SSF53067">
    <property type="entry name" value="Actin-like ATPase domain"/>
    <property type="match status" value="1"/>
</dbReference>
<evidence type="ECO:0000256" key="6">
    <source>
        <dbReference type="ARBA" id="ARBA00022833"/>
    </source>
</evidence>
<name>A0AAW4L675_9BACT</name>
<evidence type="ECO:0000259" key="10">
    <source>
        <dbReference type="PROSITE" id="PS51160"/>
    </source>
</evidence>
<keyword evidence="4" id="KW-0479">Metal-binding</keyword>
<feature type="domain" description="YrdC-like" evidence="11">
    <location>
        <begin position="198"/>
        <end position="382"/>
    </location>
</feature>
<dbReference type="PROSITE" id="PS00150">
    <property type="entry name" value="ACYLPHOSPHATASE_1"/>
    <property type="match status" value="1"/>
</dbReference>
<dbReference type="InterPro" id="IPR017968">
    <property type="entry name" value="Acylphosphatase_CS"/>
</dbReference>
<evidence type="ECO:0000256" key="8">
    <source>
        <dbReference type="PIRNR" id="PIRNR006256"/>
    </source>
</evidence>
<dbReference type="Gene3D" id="3.30.420.360">
    <property type="match status" value="1"/>
</dbReference>
<comment type="pathway">
    <text evidence="1">Protein modification; [NiFe] hydrogenase maturation.</text>
</comment>
<dbReference type="AlphaFoldDB" id="A0AAW4L675"/>
<dbReference type="InterPro" id="IPR043129">
    <property type="entry name" value="ATPase_NBD"/>
</dbReference>
<dbReference type="SUPFAM" id="SSF54975">
    <property type="entry name" value="Acylphosphatase/BLUF domain-like"/>
    <property type="match status" value="1"/>
</dbReference>
<gene>
    <name evidence="12" type="primary">hypF</name>
    <name evidence="12" type="ORF">KI809_07145</name>
</gene>
<proteinExistence type="inferred from homology"/>
<evidence type="ECO:0000256" key="9">
    <source>
        <dbReference type="PROSITE-ProRule" id="PRU00520"/>
    </source>
</evidence>
<comment type="catalytic activity">
    <reaction evidence="9">
        <text>an acyl phosphate + H2O = a carboxylate + phosphate + H(+)</text>
        <dbReference type="Rhea" id="RHEA:14965"/>
        <dbReference type="ChEBI" id="CHEBI:15377"/>
        <dbReference type="ChEBI" id="CHEBI:15378"/>
        <dbReference type="ChEBI" id="CHEBI:29067"/>
        <dbReference type="ChEBI" id="CHEBI:43474"/>
        <dbReference type="ChEBI" id="CHEBI:59918"/>
        <dbReference type="EC" id="3.6.1.7"/>
    </reaction>
</comment>
<dbReference type="Gene3D" id="3.30.420.40">
    <property type="match status" value="1"/>
</dbReference>
<evidence type="ECO:0000256" key="1">
    <source>
        <dbReference type="ARBA" id="ARBA00004711"/>
    </source>
</evidence>
<evidence type="ECO:0000256" key="7">
    <source>
        <dbReference type="ARBA" id="ARBA00048220"/>
    </source>
</evidence>
<keyword evidence="9" id="KW-0378">Hydrolase</keyword>
<dbReference type="GO" id="GO:0016874">
    <property type="term" value="F:ligase activity"/>
    <property type="evidence" value="ECO:0007669"/>
    <property type="project" value="UniProtKB-UniRule"/>
</dbReference>
<keyword evidence="13" id="KW-1185">Reference proteome</keyword>
<dbReference type="PANTHER" id="PTHR42959">
    <property type="entry name" value="CARBAMOYLTRANSFERASE"/>
    <property type="match status" value="1"/>
</dbReference>
<comment type="caution">
    <text evidence="12">The sequence shown here is derived from an EMBL/GenBank/DDBJ whole genome shotgun (WGS) entry which is preliminary data.</text>
</comment>
<dbReference type="Proteomes" id="UP000811899">
    <property type="component" value="Unassembled WGS sequence"/>
</dbReference>
<feature type="domain" description="Acylphosphatase-like" evidence="10">
    <location>
        <begin position="3"/>
        <end position="90"/>
    </location>
</feature>
<dbReference type="InterPro" id="IPR006070">
    <property type="entry name" value="Sua5-like_dom"/>
</dbReference>
<evidence type="ECO:0000256" key="2">
    <source>
        <dbReference type="ARBA" id="ARBA00008097"/>
    </source>
</evidence>
<dbReference type="GO" id="GO:0051604">
    <property type="term" value="P:protein maturation"/>
    <property type="evidence" value="ECO:0007669"/>
    <property type="project" value="TreeGrafter"/>
</dbReference>
<dbReference type="InterPro" id="IPR004421">
    <property type="entry name" value="Carbamoyltransferase_HypF"/>
</dbReference>
<evidence type="ECO:0000256" key="4">
    <source>
        <dbReference type="ARBA" id="ARBA00022723"/>
    </source>
</evidence>
<keyword evidence="6" id="KW-0862">Zinc</keyword>
<dbReference type="GO" id="GO:0016743">
    <property type="term" value="F:carboxyl- or carbamoyltransferase activity"/>
    <property type="evidence" value="ECO:0007669"/>
    <property type="project" value="UniProtKB-UniRule"/>
</dbReference>
<accession>A0AAW4L675</accession>
<keyword evidence="3 12" id="KW-0436">Ligase</keyword>
<evidence type="ECO:0000313" key="13">
    <source>
        <dbReference type="Proteomes" id="UP000811899"/>
    </source>
</evidence>
<dbReference type="Pfam" id="PF17788">
    <property type="entry name" value="HypF_C"/>
    <property type="match status" value="1"/>
</dbReference>
<dbReference type="InterPro" id="IPR001792">
    <property type="entry name" value="Acylphosphatase-like_dom"/>
</dbReference>
<dbReference type="GO" id="GO:0003725">
    <property type="term" value="F:double-stranded RNA binding"/>
    <property type="evidence" value="ECO:0007669"/>
    <property type="project" value="InterPro"/>
</dbReference>
<dbReference type="EMBL" id="JAHCVJ010000002">
    <property type="protein sequence ID" value="MBT0664075.1"/>
    <property type="molecule type" value="Genomic_DNA"/>
</dbReference>
<dbReference type="PIRSF" id="PIRSF006256">
    <property type="entry name" value="CMPcnvr_hdrg_mat"/>
    <property type="match status" value="1"/>
</dbReference>
<protein>
    <recommendedName>
        <fullName evidence="8">Carbamoyltransferase</fullName>
        <ecNumber evidence="8">6.2.-.-</ecNumber>
    </recommendedName>
</protein>
<dbReference type="EC" id="6.2.-.-" evidence="8"/>
<dbReference type="Pfam" id="PF00708">
    <property type="entry name" value="Acylphosphatase"/>
    <property type="match status" value="1"/>
</dbReference>
<dbReference type="InterPro" id="IPR017945">
    <property type="entry name" value="DHBP_synth_RibB-like_a/b_dom"/>
</dbReference>
<dbReference type="SUPFAM" id="SSF55821">
    <property type="entry name" value="YrdC/RibB"/>
    <property type="match status" value="1"/>
</dbReference>
<reference evidence="12 13" key="1">
    <citation type="submission" date="2021-05" db="EMBL/GenBank/DDBJ databases">
        <title>The draft genome of Geobacter pelophilus DSM 12255.</title>
        <authorList>
            <person name="Xu Z."/>
            <person name="Masuda Y."/>
            <person name="Itoh H."/>
            <person name="Senoo K."/>
        </authorList>
    </citation>
    <scope>NUCLEOTIDE SEQUENCE [LARGE SCALE GENOMIC DNA]</scope>
    <source>
        <strain evidence="12 13">DSM 12255</strain>
    </source>
</reference>
<dbReference type="InterPro" id="IPR041440">
    <property type="entry name" value="HypF_C"/>
</dbReference>
<evidence type="ECO:0000259" key="11">
    <source>
        <dbReference type="PROSITE" id="PS51163"/>
    </source>
</evidence>
<dbReference type="PANTHER" id="PTHR42959:SF1">
    <property type="entry name" value="CARBAMOYLTRANSFERASE HYPF"/>
    <property type="match status" value="1"/>
</dbReference>
<dbReference type="Gene3D" id="3.90.870.50">
    <property type="match status" value="1"/>
</dbReference>
<dbReference type="InterPro" id="IPR055128">
    <property type="entry name" value="HypF_C_2"/>
</dbReference>
<comment type="similarity">
    <text evidence="2 8">Belongs to the carbamoyltransferase HypF family.</text>
</comment>
<dbReference type="GO" id="GO:0003998">
    <property type="term" value="F:acylphosphatase activity"/>
    <property type="evidence" value="ECO:0007669"/>
    <property type="project" value="UniProtKB-EC"/>
</dbReference>
<feature type="active site" evidence="9">
    <location>
        <position position="18"/>
    </location>
</feature>
<dbReference type="Gene3D" id="3.30.110.120">
    <property type="match status" value="1"/>
</dbReference>
<evidence type="ECO:0000256" key="5">
    <source>
        <dbReference type="ARBA" id="ARBA00022771"/>
    </source>
</evidence>
<organism evidence="12 13">
    <name type="scientific">Geoanaerobacter pelophilus</name>
    <dbReference type="NCBI Taxonomy" id="60036"/>
    <lineage>
        <taxon>Bacteria</taxon>
        <taxon>Pseudomonadati</taxon>
        <taxon>Thermodesulfobacteriota</taxon>
        <taxon>Desulfuromonadia</taxon>
        <taxon>Geobacterales</taxon>
        <taxon>Geobacteraceae</taxon>
        <taxon>Geoanaerobacter</taxon>
    </lineage>
</organism>
<comment type="catalytic activity">
    <reaction evidence="7">
        <text>C-terminal L-cysteinyl-[HypE protein] + carbamoyl phosphate + ATP + H2O = C-terminal S-carboxamide-L-cysteinyl-[HypE protein] + AMP + phosphate + diphosphate + H(+)</text>
        <dbReference type="Rhea" id="RHEA:55636"/>
        <dbReference type="Rhea" id="RHEA-COMP:14247"/>
        <dbReference type="Rhea" id="RHEA-COMP:14392"/>
        <dbReference type="ChEBI" id="CHEBI:15377"/>
        <dbReference type="ChEBI" id="CHEBI:15378"/>
        <dbReference type="ChEBI" id="CHEBI:30616"/>
        <dbReference type="ChEBI" id="CHEBI:33019"/>
        <dbReference type="ChEBI" id="CHEBI:43474"/>
        <dbReference type="ChEBI" id="CHEBI:58228"/>
        <dbReference type="ChEBI" id="CHEBI:76913"/>
        <dbReference type="ChEBI" id="CHEBI:139126"/>
        <dbReference type="ChEBI" id="CHEBI:456215"/>
    </reaction>
</comment>
<evidence type="ECO:0000256" key="3">
    <source>
        <dbReference type="ARBA" id="ARBA00022598"/>
    </source>
</evidence>
<dbReference type="Pfam" id="PF07503">
    <property type="entry name" value="zf-HYPF"/>
    <property type="match status" value="2"/>
</dbReference>
<dbReference type="InterPro" id="IPR051060">
    <property type="entry name" value="Carbamoyltrans_HypF-like"/>
</dbReference>
<dbReference type="InterPro" id="IPR011125">
    <property type="entry name" value="Znf_HypF"/>
</dbReference>
<keyword evidence="5" id="KW-0863">Zinc-finger</keyword>
<feature type="active site" evidence="9">
    <location>
        <position position="36"/>
    </location>
</feature>
<sequence>MKRVRVKITGIVQGVGFRPFVYRVAHSLGLTGWVRNDPSGVIVEAQGDDGFLERLAITLQHEAPPLAVIGALTQEFLPLLEGESDFRILASAHGAATAEIAPDTDICEDCLAELFDPANRRFRYPFITCTNCGPRYSIITGLPYDRLLTTMAPFALCPDCRTEYEDPRDRRFHAQPLACPACGPSLGLFDAKGRPVPGDPLEAAIGLLREGRIVAVKGVGGYHLAVAACSSEAVQELRRRKRRQSKPFAVMFRDVAAAGEAAKVDALEERLLTGPERPIVLLAKRESAIALEVAPDSNYLGVMLPSSPLHHLLLNDFGAPLVMTSGNRSSEPVAFADDQAFVNLADIADYFLTNDRPIRTRVDDSVIMVFHGNPLFLRRSRGYAPRAVQLAEPQPSILAVGAELKGACCLTRGSQAFLSQHIGDLQNIETLQSLADTVDHLKQLLEVAPVAVAHDLHPDYLSTRFAQEQPDVMLVAVQHHHAHMAACMAENRLTDKVIGVVFDGTGYGVDGTIWGGEFLVGDYADFRRMGSFRQVLLPGGDAAVNEPYRMAVSWLYDTLGADAFSLPADRFPFLHTPELPLLRQMIERRINAPRTSSCGRLFDAVSALIGVRSTVSYEGQAAIELEAIAEGAAHDRGYPWQIAKIDGRLEIDWRPLFAALLDDIAAGVSPREMAASFHGTVAAASVEMCRCLRQETGVEDVVLSGGVFQNRLLTENLCLLLKENGFKVFSHRLVPPNDGGLALGQAVIAGRNATFPQSLR</sequence>
<dbReference type="RefSeq" id="WP_214171058.1">
    <property type="nucleotide sequence ID" value="NZ_JAHCVJ010000002.1"/>
</dbReference>
<dbReference type="InterPro" id="IPR036046">
    <property type="entry name" value="Acylphosphatase-like_dom_sf"/>
</dbReference>
<dbReference type="PROSITE" id="PS51160">
    <property type="entry name" value="ACYLPHOSPHATASE_3"/>
    <property type="match status" value="1"/>
</dbReference>
<dbReference type="Pfam" id="PF22521">
    <property type="entry name" value="HypF_C_2"/>
    <property type="match status" value="1"/>
</dbReference>
<dbReference type="Pfam" id="PF01300">
    <property type="entry name" value="Sua5_yciO_yrdC"/>
    <property type="match status" value="1"/>
</dbReference>
<dbReference type="FunFam" id="3.30.420.40:FF:000124">
    <property type="entry name" value="Carbamoyltransferase HypF"/>
    <property type="match status" value="1"/>
</dbReference>
<dbReference type="GO" id="GO:0008270">
    <property type="term" value="F:zinc ion binding"/>
    <property type="evidence" value="ECO:0007669"/>
    <property type="project" value="UniProtKB-KW"/>
</dbReference>
<evidence type="ECO:0000313" key="12">
    <source>
        <dbReference type="EMBL" id="MBT0664075.1"/>
    </source>
</evidence>
<dbReference type="PROSITE" id="PS51163">
    <property type="entry name" value="YRDC"/>
    <property type="match status" value="1"/>
</dbReference>
<dbReference type="NCBIfam" id="TIGR00143">
    <property type="entry name" value="hypF"/>
    <property type="match status" value="1"/>
</dbReference>